<gene>
    <name evidence="1" type="ORF">QBO96_11130</name>
</gene>
<sequence length="46" mass="5363">MKSIVLMDDALFKWIDNVGVDHYAEVLSRNPTAMRTWIKLWNGLTI</sequence>
<organism evidence="1 2">
    <name type="scientific">Lysinibacillus capsici</name>
    <dbReference type="NCBI Taxonomy" id="2115968"/>
    <lineage>
        <taxon>Bacteria</taxon>
        <taxon>Bacillati</taxon>
        <taxon>Bacillota</taxon>
        <taxon>Bacilli</taxon>
        <taxon>Bacillales</taxon>
        <taxon>Bacillaceae</taxon>
        <taxon>Lysinibacillus</taxon>
    </lineage>
</organism>
<evidence type="ECO:0000313" key="1">
    <source>
        <dbReference type="EMBL" id="WGF40764.1"/>
    </source>
</evidence>
<dbReference type="RefSeq" id="WP_279496124.1">
    <property type="nucleotide sequence ID" value="NZ_CP122283.1"/>
</dbReference>
<proteinExistence type="predicted"/>
<protein>
    <submittedName>
        <fullName evidence="1">Uncharacterized protein</fullName>
    </submittedName>
</protein>
<dbReference type="Proteomes" id="UP001244564">
    <property type="component" value="Chromosome"/>
</dbReference>
<name>A0ABY8KMS2_9BACI</name>
<keyword evidence="2" id="KW-1185">Reference proteome</keyword>
<dbReference type="EMBL" id="CP122283">
    <property type="protein sequence ID" value="WGF40764.1"/>
    <property type="molecule type" value="Genomic_DNA"/>
</dbReference>
<accession>A0ABY8KMS2</accession>
<evidence type="ECO:0000313" key="2">
    <source>
        <dbReference type="Proteomes" id="UP001244564"/>
    </source>
</evidence>
<reference evidence="1 2" key="1">
    <citation type="submission" date="2023-04" db="EMBL/GenBank/DDBJ databases">
        <title>Genomic of Lysinibacillus capsici TSBLM.</title>
        <authorList>
            <person name="Hu X.S."/>
            <person name="Yu C.H."/>
        </authorList>
    </citation>
    <scope>NUCLEOTIDE SEQUENCE [LARGE SCALE GENOMIC DNA]</scope>
    <source>
        <strain evidence="1 2">TSBLM</strain>
    </source>
</reference>